<dbReference type="Proteomes" id="UP001597561">
    <property type="component" value="Unassembled WGS sequence"/>
</dbReference>
<feature type="chain" id="PRO_5046716005" description="Lipoprotein" evidence="2">
    <location>
        <begin position="24"/>
        <end position="205"/>
    </location>
</feature>
<dbReference type="EMBL" id="JBHUPG010000025">
    <property type="protein sequence ID" value="MFD2912881.1"/>
    <property type="molecule type" value="Genomic_DNA"/>
</dbReference>
<evidence type="ECO:0000256" key="2">
    <source>
        <dbReference type="SAM" id="SignalP"/>
    </source>
</evidence>
<evidence type="ECO:0000256" key="1">
    <source>
        <dbReference type="SAM" id="MobiDB-lite"/>
    </source>
</evidence>
<evidence type="ECO:0000313" key="3">
    <source>
        <dbReference type="EMBL" id="MFD2912881.1"/>
    </source>
</evidence>
<feature type="compositionally biased region" description="Acidic residues" evidence="1">
    <location>
        <begin position="33"/>
        <end position="70"/>
    </location>
</feature>
<dbReference type="PROSITE" id="PS51257">
    <property type="entry name" value="PROKAR_LIPOPROTEIN"/>
    <property type="match status" value="1"/>
</dbReference>
<evidence type="ECO:0000313" key="4">
    <source>
        <dbReference type="Proteomes" id="UP001597561"/>
    </source>
</evidence>
<name>A0ABW5ZK17_9BACL</name>
<feature type="region of interest" description="Disordered" evidence="1">
    <location>
        <begin position="20"/>
        <end position="80"/>
    </location>
</feature>
<proteinExistence type="predicted"/>
<keyword evidence="2" id="KW-0732">Signal</keyword>
<accession>A0ABW5ZK17</accession>
<comment type="caution">
    <text evidence="3">The sequence shown here is derived from an EMBL/GenBank/DDBJ whole genome shotgun (WGS) entry which is preliminary data.</text>
</comment>
<feature type="compositionally biased region" description="Polar residues" evidence="1">
    <location>
        <begin position="20"/>
        <end position="29"/>
    </location>
</feature>
<keyword evidence="4" id="KW-1185">Reference proteome</keyword>
<dbReference type="RefSeq" id="WP_204730041.1">
    <property type="nucleotide sequence ID" value="NZ_JAFBDK010000013.1"/>
</dbReference>
<organism evidence="3 4">
    <name type="scientific">Jeotgalibacillus terrae</name>
    <dbReference type="NCBI Taxonomy" id="587735"/>
    <lineage>
        <taxon>Bacteria</taxon>
        <taxon>Bacillati</taxon>
        <taxon>Bacillota</taxon>
        <taxon>Bacilli</taxon>
        <taxon>Bacillales</taxon>
        <taxon>Caryophanaceae</taxon>
        <taxon>Jeotgalibacillus</taxon>
    </lineage>
</organism>
<gene>
    <name evidence="3" type="ORF">ACFS5P_13410</name>
</gene>
<protein>
    <recommendedName>
        <fullName evidence="5">Lipoprotein</fullName>
    </recommendedName>
</protein>
<sequence>MKRLLLLSSAFVFLFGCSSEAESQNSAPTEPQDVTEDLDNEETESESTTENTEEPTEIEEDLSEEGQDIQEDSKEEVSTWETTISEIATSDASETEKADQIMIQAASHETTQEEVNIFLEDIIDEYYQGLYLDDVTDHEYMLKNLFKAQVVESFYDDSEQLPEDKFAFDFIQNTKYTYRGVDAVDSESVLANESQMDKTLLEIKY</sequence>
<evidence type="ECO:0008006" key="5">
    <source>
        <dbReference type="Google" id="ProtNLM"/>
    </source>
</evidence>
<reference evidence="4" key="1">
    <citation type="journal article" date="2019" name="Int. J. Syst. Evol. Microbiol.">
        <title>The Global Catalogue of Microorganisms (GCM) 10K type strain sequencing project: providing services to taxonomists for standard genome sequencing and annotation.</title>
        <authorList>
            <consortium name="The Broad Institute Genomics Platform"/>
            <consortium name="The Broad Institute Genome Sequencing Center for Infectious Disease"/>
            <person name="Wu L."/>
            <person name="Ma J."/>
        </authorList>
    </citation>
    <scope>NUCLEOTIDE SEQUENCE [LARGE SCALE GENOMIC DNA]</scope>
    <source>
        <strain evidence="4">KCTC 13528</strain>
    </source>
</reference>
<feature type="signal peptide" evidence="2">
    <location>
        <begin position="1"/>
        <end position="23"/>
    </location>
</feature>